<evidence type="ECO:0000256" key="1">
    <source>
        <dbReference type="SAM" id="SignalP"/>
    </source>
</evidence>
<feature type="signal peptide" evidence="1">
    <location>
        <begin position="1"/>
        <end position="20"/>
    </location>
</feature>
<dbReference type="RefSeq" id="WP_147932037.1">
    <property type="nucleotide sequence ID" value="NZ_VOXD01000031.1"/>
</dbReference>
<dbReference type="Proteomes" id="UP000321907">
    <property type="component" value="Unassembled WGS sequence"/>
</dbReference>
<dbReference type="AlphaFoldDB" id="A0A5C7FE75"/>
<reference evidence="2 3" key="1">
    <citation type="submission" date="2019-08" db="EMBL/GenBank/DDBJ databases">
        <title>Lewinella sp. strain SSH13 Genome sequencing and assembly.</title>
        <authorList>
            <person name="Kim I."/>
        </authorList>
    </citation>
    <scope>NUCLEOTIDE SEQUENCE [LARGE SCALE GENOMIC DNA]</scope>
    <source>
        <strain evidence="2 3">SSH13</strain>
    </source>
</reference>
<accession>A0A5C7FE75</accession>
<evidence type="ECO:0008006" key="4">
    <source>
        <dbReference type="Google" id="ProtNLM"/>
    </source>
</evidence>
<keyword evidence="1" id="KW-0732">Signal</keyword>
<dbReference type="PROSITE" id="PS51257">
    <property type="entry name" value="PROKAR_LIPOPROTEIN"/>
    <property type="match status" value="1"/>
</dbReference>
<organism evidence="2 3">
    <name type="scientific">Neolewinella aurantiaca</name>
    <dbReference type="NCBI Taxonomy" id="2602767"/>
    <lineage>
        <taxon>Bacteria</taxon>
        <taxon>Pseudomonadati</taxon>
        <taxon>Bacteroidota</taxon>
        <taxon>Saprospiria</taxon>
        <taxon>Saprospirales</taxon>
        <taxon>Lewinellaceae</taxon>
        <taxon>Neolewinella</taxon>
    </lineage>
</organism>
<evidence type="ECO:0000313" key="2">
    <source>
        <dbReference type="EMBL" id="TXF87827.1"/>
    </source>
</evidence>
<protein>
    <recommendedName>
        <fullName evidence="4">Lipoprotein</fullName>
    </recommendedName>
</protein>
<name>A0A5C7FE75_9BACT</name>
<feature type="chain" id="PRO_5022947665" description="Lipoprotein" evidence="1">
    <location>
        <begin position="21"/>
        <end position="256"/>
    </location>
</feature>
<dbReference type="EMBL" id="VOXD01000031">
    <property type="protein sequence ID" value="TXF87827.1"/>
    <property type="molecule type" value="Genomic_DNA"/>
</dbReference>
<sequence length="256" mass="29237">MTKFLLTLSLSALFLLSACEEETATPTDFSADFAYFPIELNEPKYFALDSIVLFNTVGGIVYDTARLEVRETLVERYEAADGTETFRGERWDRRLPDGEWRFRQTFSMSRSNLRATRNEDNLSFTKMVFPVSEGKRWDGHTAFDDSRSFVVGGEFVEIYQGWDYRYTSTDNSIAAGSAALDIEGAVVIEQDATDNLITQSIAYEIYAPNIGLVERFIDARRTQCRICCNVDTELCSNLPWNEKAEKGFILKETFLR</sequence>
<proteinExistence type="predicted"/>
<keyword evidence="3" id="KW-1185">Reference proteome</keyword>
<gene>
    <name evidence="2" type="ORF">FUA23_17360</name>
</gene>
<comment type="caution">
    <text evidence="2">The sequence shown here is derived from an EMBL/GenBank/DDBJ whole genome shotgun (WGS) entry which is preliminary data.</text>
</comment>
<dbReference type="OrthoDB" id="668891at2"/>
<evidence type="ECO:0000313" key="3">
    <source>
        <dbReference type="Proteomes" id="UP000321907"/>
    </source>
</evidence>